<dbReference type="Proteomes" id="UP001519460">
    <property type="component" value="Unassembled WGS sequence"/>
</dbReference>
<feature type="compositionally biased region" description="Polar residues" evidence="1">
    <location>
        <begin position="1"/>
        <end position="36"/>
    </location>
</feature>
<evidence type="ECO:0000313" key="2">
    <source>
        <dbReference type="EMBL" id="KAK7462636.1"/>
    </source>
</evidence>
<feature type="compositionally biased region" description="Polar residues" evidence="1">
    <location>
        <begin position="43"/>
        <end position="58"/>
    </location>
</feature>
<sequence length="67" mass="7164">KATELGTNKVGNVTARSSQQAEITTPQPAKQEQTGLNGRRCQSGGSVTPTSTRNNQLPFQKPFLLGH</sequence>
<organism evidence="2 3">
    <name type="scientific">Batillaria attramentaria</name>
    <dbReference type="NCBI Taxonomy" id="370345"/>
    <lineage>
        <taxon>Eukaryota</taxon>
        <taxon>Metazoa</taxon>
        <taxon>Spiralia</taxon>
        <taxon>Lophotrochozoa</taxon>
        <taxon>Mollusca</taxon>
        <taxon>Gastropoda</taxon>
        <taxon>Caenogastropoda</taxon>
        <taxon>Sorbeoconcha</taxon>
        <taxon>Cerithioidea</taxon>
        <taxon>Batillariidae</taxon>
        <taxon>Batillaria</taxon>
    </lineage>
</organism>
<dbReference type="AlphaFoldDB" id="A0ABD0J5Z4"/>
<accession>A0ABD0J5Z4</accession>
<feature type="non-terminal residue" evidence="2">
    <location>
        <position position="1"/>
    </location>
</feature>
<comment type="caution">
    <text evidence="2">The sequence shown here is derived from an EMBL/GenBank/DDBJ whole genome shotgun (WGS) entry which is preliminary data.</text>
</comment>
<name>A0ABD0J5Z4_9CAEN</name>
<evidence type="ECO:0000256" key="1">
    <source>
        <dbReference type="SAM" id="MobiDB-lite"/>
    </source>
</evidence>
<feature type="region of interest" description="Disordered" evidence="1">
    <location>
        <begin position="1"/>
        <end position="67"/>
    </location>
</feature>
<reference evidence="2 3" key="1">
    <citation type="journal article" date="2023" name="Sci. Data">
        <title>Genome assembly of the Korean intertidal mud-creeper Batillaria attramentaria.</title>
        <authorList>
            <person name="Patra A.K."/>
            <person name="Ho P.T."/>
            <person name="Jun S."/>
            <person name="Lee S.J."/>
            <person name="Kim Y."/>
            <person name="Won Y.J."/>
        </authorList>
    </citation>
    <scope>NUCLEOTIDE SEQUENCE [LARGE SCALE GENOMIC DNA]</scope>
    <source>
        <strain evidence="2">Wonlab-2016</strain>
    </source>
</reference>
<protein>
    <submittedName>
        <fullName evidence="2">Uncharacterized protein</fullName>
    </submittedName>
</protein>
<gene>
    <name evidence="2" type="ORF">BaRGS_00038316</name>
</gene>
<evidence type="ECO:0000313" key="3">
    <source>
        <dbReference type="Proteomes" id="UP001519460"/>
    </source>
</evidence>
<proteinExistence type="predicted"/>
<dbReference type="EMBL" id="JACVVK020000612">
    <property type="protein sequence ID" value="KAK7462636.1"/>
    <property type="molecule type" value="Genomic_DNA"/>
</dbReference>
<keyword evidence="3" id="KW-1185">Reference proteome</keyword>